<dbReference type="AlphaFoldDB" id="A0AAV2VHU8"/>
<evidence type="ECO:0000313" key="1">
    <source>
        <dbReference type="EMBL" id="CCO44220.1"/>
    </source>
</evidence>
<reference evidence="1 2" key="1">
    <citation type="journal article" date="2013" name="ISME J.">
        <title>Comparative genomics of pathogenic lineages of Vibrio nigripulchritudo identifies virulence-associated traits.</title>
        <authorList>
            <person name="Goudenege D."/>
            <person name="Labreuche Y."/>
            <person name="Krin E."/>
            <person name="Ansquer D."/>
            <person name="Mangenot S."/>
            <person name="Calteau A."/>
            <person name="Medigue C."/>
            <person name="Mazel D."/>
            <person name="Polz M.F."/>
            <person name="Le Roux F."/>
        </authorList>
    </citation>
    <scope>NUCLEOTIDE SEQUENCE [LARGE SCALE GENOMIC DNA]</scope>
    <source>
        <strain evidence="1 2">SOn1</strain>
    </source>
</reference>
<organism evidence="1 2">
    <name type="scientific">Vibrio nigripulchritudo SOn1</name>
    <dbReference type="NCBI Taxonomy" id="1238450"/>
    <lineage>
        <taxon>Bacteria</taxon>
        <taxon>Pseudomonadati</taxon>
        <taxon>Pseudomonadota</taxon>
        <taxon>Gammaproteobacteria</taxon>
        <taxon>Vibrionales</taxon>
        <taxon>Vibrionaceae</taxon>
        <taxon>Vibrio</taxon>
    </lineage>
</organism>
<evidence type="ECO:0000313" key="2">
    <source>
        <dbReference type="Proteomes" id="UP000018211"/>
    </source>
</evidence>
<accession>A0AAV2VHU8</accession>
<name>A0AAV2VHU8_9VIBR</name>
<proteinExistence type="predicted"/>
<evidence type="ECO:0008006" key="3">
    <source>
        <dbReference type="Google" id="ProtNLM"/>
    </source>
</evidence>
<comment type="caution">
    <text evidence="1">The sequence shown here is derived from an EMBL/GenBank/DDBJ whole genome shotgun (WGS) entry which is preliminary data.</text>
</comment>
<gene>
    <name evidence="1" type="ORF">VIBNISOn1_1050046</name>
</gene>
<sequence length="52" mass="5924">MVVKSGNLSYIKRVRLYGRATSEQWNSILNEGFNFVNVARSLLSQLSVLCFN</sequence>
<dbReference type="Proteomes" id="UP000018211">
    <property type="component" value="Unassembled WGS sequence"/>
</dbReference>
<protein>
    <recommendedName>
        <fullName evidence="3">Transposase</fullName>
    </recommendedName>
</protein>
<dbReference type="EMBL" id="CAOF01000008">
    <property type="protein sequence ID" value="CCO44220.1"/>
    <property type="molecule type" value="Genomic_DNA"/>
</dbReference>